<evidence type="ECO:0000259" key="2">
    <source>
        <dbReference type="Pfam" id="PF00561"/>
    </source>
</evidence>
<dbReference type="InterPro" id="IPR000639">
    <property type="entry name" value="Epox_hydrolase-like"/>
</dbReference>
<dbReference type="GO" id="GO:0016787">
    <property type="term" value="F:hydrolase activity"/>
    <property type="evidence" value="ECO:0007669"/>
    <property type="project" value="UniProtKB-KW"/>
</dbReference>
<dbReference type="InterPro" id="IPR050266">
    <property type="entry name" value="AB_hydrolase_sf"/>
</dbReference>
<evidence type="ECO:0000313" key="3">
    <source>
        <dbReference type="EMBL" id="GHE98043.1"/>
    </source>
</evidence>
<reference evidence="3" key="2">
    <citation type="submission" date="2020-09" db="EMBL/GenBank/DDBJ databases">
        <authorList>
            <person name="Sun Q."/>
            <person name="Ohkuma M."/>
        </authorList>
    </citation>
    <scope>NUCLEOTIDE SEQUENCE</scope>
    <source>
        <strain evidence="3">JCM 4477</strain>
    </source>
</reference>
<evidence type="ECO:0000313" key="4">
    <source>
        <dbReference type="Proteomes" id="UP000630718"/>
    </source>
</evidence>
<comment type="caution">
    <text evidence="3">The sequence shown here is derived from an EMBL/GenBank/DDBJ whole genome shotgun (WGS) entry which is preliminary data.</text>
</comment>
<proteinExistence type="predicted"/>
<reference evidence="3" key="1">
    <citation type="journal article" date="2014" name="Int. J. Syst. Evol. Microbiol.">
        <title>Complete genome sequence of Corynebacterium casei LMG S-19264T (=DSM 44701T), isolated from a smear-ripened cheese.</title>
        <authorList>
            <consortium name="US DOE Joint Genome Institute (JGI-PGF)"/>
            <person name="Walter F."/>
            <person name="Albersmeier A."/>
            <person name="Kalinowski J."/>
            <person name="Ruckert C."/>
        </authorList>
    </citation>
    <scope>NUCLEOTIDE SEQUENCE</scope>
    <source>
        <strain evidence="3">JCM 4477</strain>
    </source>
</reference>
<dbReference type="InterPro" id="IPR000073">
    <property type="entry name" value="AB_hydrolase_1"/>
</dbReference>
<dbReference type="PRINTS" id="PR00111">
    <property type="entry name" value="ABHYDROLASE"/>
</dbReference>
<protein>
    <submittedName>
        <fullName evidence="3">Alpha/beta hydrolase</fullName>
    </submittedName>
</protein>
<keyword evidence="1 3" id="KW-0378">Hydrolase</keyword>
<dbReference type="PANTHER" id="PTHR43798:SF31">
    <property type="entry name" value="AB HYDROLASE SUPERFAMILY PROTEIN YCLE"/>
    <property type="match status" value="1"/>
</dbReference>
<accession>A0A919E041</accession>
<dbReference type="Gene3D" id="3.40.50.1820">
    <property type="entry name" value="alpha/beta hydrolase"/>
    <property type="match status" value="1"/>
</dbReference>
<dbReference type="PANTHER" id="PTHR43798">
    <property type="entry name" value="MONOACYLGLYCEROL LIPASE"/>
    <property type="match status" value="1"/>
</dbReference>
<dbReference type="AlphaFoldDB" id="A0A919E041"/>
<evidence type="ECO:0000256" key="1">
    <source>
        <dbReference type="ARBA" id="ARBA00022801"/>
    </source>
</evidence>
<name>A0A919E041_9ACTN</name>
<feature type="domain" description="AB hydrolase-1" evidence="2">
    <location>
        <begin position="5"/>
        <end position="235"/>
    </location>
</feature>
<dbReference type="Proteomes" id="UP000630718">
    <property type="component" value="Unassembled WGS sequence"/>
</dbReference>
<dbReference type="PRINTS" id="PR00412">
    <property type="entry name" value="EPOXHYDRLASE"/>
</dbReference>
<dbReference type="InterPro" id="IPR029058">
    <property type="entry name" value="AB_hydrolase_fold"/>
</dbReference>
<dbReference type="GO" id="GO:0016020">
    <property type="term" value="C:membrane"/>
    <property type="evidence" value="ECO:0007669"/>
    <property type="project" value="TreeGrafter"/>
</dbReference>
<sequence length="262" mass="28103">MGEGAVVLLHAGVTDHRMWDGVAGVLGRAHRVVRYDLRGFGESSPATRPFRHVDDLFTVMDACGVKEAVLVGASYGGKVALEAAAVRPGRVRGLVLLAPPRPGHDWSGAMERYAEAEEAALGAGDLGAAVQVSMDMWVRGPDRAWDGRLREHAEAVRESMRVALAHQKHAEEYEEDLDPAVDEDLAKIDVPVVVGIGTSDVGDFQQIAEHLASTLPNAELVHFPDTGHLIALERPDETSDLISAFISRTPITARSSSPAPQV</sequence>
<dbReference type="EMBL" id="BNBI01000004">
    <property type="protein sequence ID" value="GHE98043.1"/>
    <property type="molecule type" value="Genomic_DNA"/>
</dbReference>
<keyword evidence="4" id="KW-1185">Reference proteome</keyword>
<gene>
    <name evidence="3" type="ORF">GCM10018772_23050</name>
</gene>
<dbReference type="SUPFAM" id="SSF53474">
    <property type="entry name" value="alpha/beta-Hydrolases"/>
    <property type="match status" value="1"/>
</dbReference>
<dbReference type="Pfam" id="PF00561">
    <property type="entry name" value="Abhydrolase_1"/>
    <property type="match status" value="1"/>
</dbReference>
<organism evidence="3 4">
    <name type="scientific">Streptomyces fumanus</name>
    <dbReference type="NCBI Taxonomy" id="67302"/>
    <lineage>
        <taxon>Bacteria</taxon>
        <taxon>Bacillati</taxon>
        <taxon>Actinomycetota</taxon>
        <taxon>Actinomycetes</taxon>
        <taxon>Kitasatosporales</taxon>
        <taxon>Streptomycetaceae</taxon>
        <taxon>Streptomyces</taxon>
    </lineage>
</organism>